<keyword evidence="3 6" id="KW-0812">Transmembrane</keyword>
<evidence type="ECO:0000313" key="7">
    <source>
        <dbReference type="EMBL" id="VDI47210.1"/>
    </source>
</evidence>
<keyword evidence="5 6" id="KW-0472">Membrane</keyword>
<dbReference type="InterPro" id="IPR007262">
    <property type="entry name" value="Vps55/LEPROT"/>
</dbReference>
<evidence type="ECO:0000256" key="3">
    <source>
        <dbReference type="ARBA" id="ARBA00022692"/>
    </source>
</evidence>
<dbReference type="EMBL" id="UYJE01006579">
    <property type="protein sequence ID" value="VDI47210.1"/>
    <property type="molecule type" value="Genomic_DNA"/>
</dbReference>
<evidence type="ECO:0000256" key="1">
    <source>
        <dbReference type="ARBA" id="ARBA00004141"/>
    </source>
</evidence>
<evidence type="ECO:0000256" key="6">
    <source>
        <dbReference type="SAM" id="Phobius"/>
    </source>
</evidence>
<comment type="similarity">
    <text evidence="2">Belongs to the OB-RGRP/VPS55 family.</text>
</comment>
<dbReference type="PANTHER" id="PTHR12050">
    <property type="entry name" value="LEPTIN RECEPTOR-RELATED"/>
    <property type="match status" value="1"/>
</dbReference>
<organism evidence="7 8">
    <name type="scientific">Mytilus galloprovincialis</name>
    <name type="common">Mediterranean mussel</name>
    <dbReference type="NCBI Taxonomy" id="29158"/>
    <lineage>
        <taxon>Eukaryota</taxon>
        <taxon>Metazoa</taxon>
        <taxon>Spiralia</taxon>
        <taxon>Lophotrochozoa</taxon>
        <taxon>Mollusca</taxon>
        <taxon>Bivalvia</taxon>
        <taxon>Autobranchia</taxon>
        <taxon>Pteriomorphia</taxon>
        <taxon>Mytilida</taxon>
        <taxon>Mytiloidea</taxon>
        <taxon>Mytilidae</taxon>
        <taxon>Mytilinae</taxon>
        <taxon>Mytilus</taxon>
    </lineage>
</organism>
<dbReference type="Pfam" id="PF04133">
    <property type="entry name" value="Vps55"/>
    <property type="match status" value="1"/>
</dbReference>
<dbReference type="AlphaFoldDB" id="A0A8B6FDK4"/>
<keyword evidence="8" id="KW-1185">Reference proteome</keyword>
<dbReference type="PANTHER" id="PTHR12050:SF0">
    <property type="entry name" value="RH04491P"/>
    <property type="match status" value="1"/>
</dbReference>
<name>A0A8B6FDK4_MYTGA</name>
<feature type="transmembrane region" description="Helical" evidence="6">
    <location>
        <begin position="63"/>
        <end position="86"/>
    </location>
</feature>
<protein>
    <submittedName>
        <fullName evidence="7">Uncharacterized protein</fullName>
    </submittedName>
</protein>
<comment type="caution">
    <text evidence="7">The sequence shown here is derived from an EMBL/GenBank/DDBJ whole genome shotgun (WGS) entry which is preliminary data.</text>
</comment>
<accession>A0A8B6FDK4</accession>
<evidence type="ECO:0000256" key="2">
    <source>
        <dbReference type="ARBA" id="ARBA00005645"/>
    </source>
</evidence>
<dbReference type="GO" id="GO:0016020">
    <property type="term" value="C:membrane"/>
    <property type="evidence" value="ECO:0007669"/>
    <property type="project" value="UniProtKB-SubCell"/>
</dbReference>
<feature type="transmembrane region" description="Helical" evidence="6">
    <location>
        <begin position="31"/>
        <end position="51"/>
    </location>
</feature>
<evidence type="ECO:0000256" key="4">
    <source>
        <dbReference type="ARBA" id="ARBA00022989"/>
    </source>
</evidence>
<dbReference type="Proteomes" id="UP000596742">
    <property type="component" value="Unassembled WGS sequence"/>
</dbReference>
<dbReference type="GO" id="GO:0032511">
    <property type="term" value="P:late endosome to vacuole transport via multivesicular body sorting pathway"/>
    <property type="evidence" value="ECO:0007669"/>
    <property type="project" value="TreeGrafter"/>
</dbReference>
<gene>
    <name evidence="7" type="ORF">MGAL_10B065039</name>
</gene>
<feature type="transmembrane region" description="Helical" evidence="6">
    <location>
        <begin position="92"/>
        <end position="117"/>
    </location>
</feature>
<keyword evidence="4 6" id="KW-1133">Transmembrane helix</keyword>
<proteinExistence type="inferred from homology"/>
<sequence>MEPIVALIAMAFAAAVGVTFLVLGCALYDNWWPMFVLIFYFLSPLPTVISRRMSDSLDTASSACVELAIFLTSGIVISAIGLPLVLAHVNTIDWGACALVLAGDLVVFLTILGYFFVFGNEDMDYSSW</sequence>
<reference evidence="7" key="1">
    <citation type="submission" date="2018-11" db="EMBL/GenBank/DDBJ databases">
        <authorList>
            <person name="Alioto T."/>
            <person name="Alioto T."/>
        </authorList>
    </citation>
    <scope>NUCLEOTIDE SEQUENCE</scope>
</reference>
<evidence type="ECO:0000256" key="5">
    <source>
        <dbReference type="ARBA" id="ARBA00023136"/>
    </source>
</evidence>
<evidence type="ECO:0000313" key="8">
    <source>
        <dbReference type="Proteomes" id="UP000596742"/>
    </source>
</evidence>
<dbReference type="GO" id="GO:0005768">
    <property type="term" value="C:endosome"/>
    <property type="evidence" value="ECO:0007669"/>
    <property type="project" value="TreeGrafter"/>
</dbReference>
<comment type="subcellular location">
    <subcellularLocation>
        <location evidence="1">Membrane</location>
        <topology evidence="1">Multi-pass membrane protein</topology>
    </subcellularLocation>
</comment>
<dbReference type="OrthoDB" id="14246at2759"/>